<keyword evidence="3 6" id="KW-0378">Hydrolase</keyword>
<dbReference type="PANTHER" id="PTHR15910">
    <property type="entry name" value="ARCHAEMETZINCIN"/>
    <property type="match status" value="1"/>
</dbReference>
<dbReference type="GO" id="GO:0006508">
    <property type="term" value="P:proteolysis"/>
    <property type="evidence" value="ECO:0007669"/>
    <property type="project" value="UniProtKB-UniRule"/>
</dbReference>
<dbReference type="Pfam" id="PF07998">
    <property type="entry name" value="Peptidase_M54"/>
    <property type="match status" value="1"/>
</dbReference>
<feature type="binding site" evidence="6">
    <location>
        <position position="141"/>
    </location>
    <ligand>
        <name>Zn(2+)</name>
        <dbReference type="ChEBI" id="CHEBI:29105"/>
        <label>1</label>
        <note>catalytic</note>
    </ligand>
</feature>
<comment type="cofactor">
    <cofactor evidence="6">
        <name>Zn(2+)</name>
        <dbReference type="ChEBI" id="CHEBI:29105"/>
    </cofactor>
    <text evidence="6">Binds 2 Zn(2+) ions per subunit. One is catalytic, whereas the other seems to have a structural role.</text>
</comment>
<evidence type="ECO:0000313" key="8">
    <source>
        <dbReference type="Proteomes" id="UP001432202"/>
    </source>
</evidence>
<evidence type="ECO:0000256" key="4">
    <source>
        <dbReference type="ARBA" id="ARBA00022833"/>
    </source>
</evidence>
<dbReference type="PIRSF" id="PIRSF005785">
    <property type="entry name" value="Zn-prot_arch"/>
    <property type="match status" value="1"/>
</dbReference>
<comment type="similarity">
    <text evidence="6">Belongs to the peptidase M54 family.</text>
</comment>
<keyword evidence="4 6" id="KW-0862">Zinc</keyword>
<dbReference type="GO" id="GO:0008237">
    <property type="term" value="F:metallopeptidase activity"/>
    <property type="evidence" value="ECO:0007669"/>
    <property type="project" value="UniProtKB-UniRule"/>
</dbReference>
<evidence type="ECO:0000256" key="1">
    <source>
        <dbReference type="ARBA" id="ARBA00022670"/>
    </source>
</evidence>
<dbReference type="InterPro" id="IPR024079">
    <property type="entry name" value="MetalloPept_cat_dom_sf"/>
</dbReference>
<feature type="binding site" evidence="6">
    <location>
        <position position="142"/>
    </location>
    <ligand>
        <name>Zn(2+)</name>
        <dbReference type="ChEBI" id="CHEBI:29105"/>
        <label>2</label>
    </ligand>
</feature>
<feature type="binding site" evidence="6">
    <location>
        <position position="147"/>
    </location>
    <ligand>
        <name>Zn(2+)</name>
        <dbReference type="ChEBI" id="CHEBI:29105"/>
        <label>2</label>
    </ligand>
</feature>
<dbReference type="EMBL" id="CP146016">
    <property type="protein sequence ID" value="WWQ61852.1"/>
    <property type="molecule type" value="Genomic_DNA"/>
</dbReference>
<dbReference type="Gene3D" id="3.40.390.10">
    <property type="entry name" value="Collagenase (Catalytic Domain)"/>
    <property type="match status" value="1"/>
</dbReference>
<organism evidence="7 8">
    <name type="scientific">Sulfolobus tengchongensis</name>
    <dbReference type="NCBI Taxonomy" id="207809"/>
    <lineage>
        <taxon>Archaea</taxon>
        <taxon>Thermoproteota</taxon>
        <taxon>Thermoprotei</taxon>
        <taxon>Sulfolobales</taxon>
        <taxon>Sulfolobaceae</taxon>
        <taxon>Sulfolobus</taxon>
    </lineage>
</organism>
<dbReference type="EC" id="3.4.-.-" evidence="6"/>
<keyword evidence="8" id="KW-1185">Reference proteome</keyword>
<dbReference type="GO" id="GO:0008270">
    <property type="term" value="F:zinc ion binding"/>
    <property type="evidence" value="ECO:0007669"/>
    <property type="project" value="UniProtKB-UniRule"/>
</dbReference>
<dbReference type="InterPro" id="IPR012962">
    <property type="entry name" value="Pept_M54_archaemetzincn"/>
</dbReference>
<dbReference type="PANTHER" id="PTHR15910:SF1">
    <property type="entry name" value="ARCHAEMETZINCIN-2"/>
    <property type="match status" value="1"/>
</dbReference>
<feature type="binding site" evidence="6">
    <location>
        <position position="166"/>
    </location>
    <ligand>
        <name>Zn(2+)</name>
        <dbReference type="ChEBI" id="CHEBI:29105"/>
        <label>2</label>
    </ligand>
</feature>
<gene>
    <name evidence="6" type="primary">amzA</name>
    <name evidence="7" type="ORF">V6M85_13195</name>
</gene>
<reference evidence="7 8" key="1">
    <citation type="submission" date="2024-02" db="EMBL/GenBank/DDBJ databases">
        <title>STSV induces naive adaptation in Sulfolobus.</title>
        <authorList>
            <person name="Xiang X."/>
            <person name="Song M."/>
        </authorList>
    </citation>
    <scope>NUCLEOTIDE SEQUENCE [LARGE SCALE GENOMIC DNA]</scope>
    <source>
        <strain evidence="7 8">RT2</strain>
    </source>
</reference>
<keyword evidence="1 6" id="KW-0645">Protease</keyword>
<feature type="binding site" evidence="6">
    <location>
        <position position="169"/>
    </location>
    <ligand>
        <name>Zn(2+)</name>
        <dbReference type="ChEBI" id="CHEBI:29105"/>
        <label>2</label>
    </ligand>
</feature>
<name>A0AAX4L4Q1_9CREN</name>
<dbReference type="AlphaFoldDB" id="A0AAX4L4Q1"/>
<protein>
    <recommendedName>
        <fullName evidence="6">Archaemetzincin</fullName>
        <ecNumber evidence="6">3.4.-.-</ecNumber>
    </recommendedName>
</protein>
<evidence type="ECO:0000256" key="3">
    <source>
        <dbReference type="ARBA" id="ARBA00022801"/>
    </source>
</evidence>
<evidence type="ECO:0000256" key="6">
    <source>
        <dbReference type="HAMAP-Rule" id="MF_01842"/>
    </source>
</evidence>
<dbReference type="NCBIfam" id="NF033823">
    <property type="entry name" value="archmetzin"/>
    <property type="match status" value="1"/>
</dbReference>
<comment type="subunit">
    <text evidence="6">Monomer.</text>
</comment>
<dbReference type="InterPro" id="IPR012091">
    <property type="entry name" value="Pept_M54_archaemetzncn_arc/bac"/>
</dbReference>
<dbReference type="SUPFAM" id="SSF55486">
    <property type="entry name" value="Metalloproteases ('zincins'), catalytic domain"/>
    <property type="match status" value="1"/>
</dbReference>
<dbReference type="Proteomes" id="UP001432202">
    <property type="component" value="Chromosome"/>
</dbReference>
<evidence type="ECO:0000313" key="7">
    <source>
        <dbReference type="EMBL" id="WWQ61852.1"/>
    </source>
</evidence>
<evidence type="ECO:0000256" key="5">
    <source>
        <dbReference type="ARBA" id="ARBA00023049"/>
    </source>
</evidence>
<proteinExistence type="inferred from homology"/>
<dbReference type="GeneID" id="89337742"/>
<keyword evidence="5 6" id="KW-0482">Metalloprotease</keyword>
<feature type="active site" description="Proton acceptor" evidence="6">
    <location>
        <position position="132"/>
    </location>
</feature>
<dbReference type="CDD" id="cd11375">
    <property type="entry name" value="Peptidase_M54"/>
    <property type="match status" value="1"/>
</dbReference>
<dbReference type="RefSeq" id="WP_338604818.1">
    <property type="nucleotide sequence ID" value="NZ_CP146016.1"/>
</dbReference>
<feature type="binding site" evidence="6">
    <location>
        <position position="131"/>
    </location>
    <ligand>
        <name>Zn(2+)</name>
        <dbReference type="ChEBI" id="CHEBI:29105"/>
        <label>1</label>
        <note>catalytic</note>
    </ligand>
</feature>
<sequence>MNVMKVLLVILSNIEKSIMDELIAHLSNYGLKVDILFDSRKYLPISAFNWDRLQFDAEKALNFLKNLYDFNYDSIVFIVDADGYVNSYNFVFGLTIDKVAIVFTSRLREEFYNRKPNPTLFMERLIKEVTHEIGHTLGLSHCNNMGCVMNFSNTIEDVDKKEAYFCEKCKYKVNEKLAKYRPQR</sequence>
<accession>A0AAX4L4Q1</accession>
<keyword evidence="2 6" id="KW-0479">Metal-binding</keyword>
<evidence type="ECO:0000256" key="2">
    <source>
        <dbReference type="ARBA" id="ARBA00022723"/>
    </source>
</evidence>
<feature type="binding site" evidence="6">
    <location>
        <position position="135"/>
    </location>
    <ligand>
        <name>Zn(2+)</name>
        <dbReference type="ChEBI" id="CHEBI:29105"/>
        <label>1</label>
        <note>catalytic</note>
    </ligand>
</feature>
<dbReference type="HAMAP" id="MF_01842">
    <property type="entry name" value="Archaemetzincin"/>
    <property type="match status" value="1"/>
</dbReference>
<comment type="function">
    <text evidence="6">Probable zinc metalloprotease whose natural substrate is unknown.</text>
</comment>